<evidence type="ECO:0000256" key="1">
    <source>
        <dbReference type="SAM" id="SignalP"/>
    </source>
</evidence>
<protein>
    <recommendedName>
        <fullName evidence="3">Lipoprotein</fullName>
    </recommendedName>
</protein>
<proteinExistence type="predicted"/>
<evidence type="ECO:0000313" key="2">
    <source>
        <dbReference type="EMBL" id="UXE61856.1"/>
    </source>
</evidence>
<dbReference type="Proteomes" id="UP001065613">
    <property type="component" value="Chromosome"/>
</dbReference>
<name>A0A977PW94_9CYAN</name>
<sequence length="150" mass="16758">MNYFKRAQIIGKTGSILILLTLPLSVMLSSCAETKTAQCQKIILITKKIAEESANNRDSTDPEKILTVAKAFEEAGQQVQALNLKDNQLITYQQELANIYDGNAEATRNIINAIKSKDILTAKLAQDQVRQIGKKEQLLITQMNQYCQDN</sequence>
<feature type="signal peptide" evidence="1">
    <location>
        <begin position="1"/>
        <end position="32"/>
    </location>
</feature>
<dbReference type="PROSITE" id="PS51257">
    <property type="entry name" value="PROKAR_LIPOPROTEIN"/>
    <property type="match status" value="1"/>
</dbReference>
<evidence type="ECO:0008006" key="3">
    <source>
        <dbReference type="Google" id="ProtNLM"/>
    </source>
</evidence>
<accession>A0A977PW94</accession>
<keyword evidence="1" id="KW-0732">Signal</keyword>
<reference evidence="2" key="1">
    <citation type="submission" date="2021-04" db="EMBL/GenBank/DDBJ databases">
        <title>Genome sequence of Woronichinia naegeliana from Washington state freshwater lake bloom.</title>
        <authorList>
            <person name="Dreher T.W."/>
        </authorList>
    </citation>
    <scope>NUCLEOTIDE SEQUENCE</scope>
    <source>
        <strain evidence="2">WA131</strain>
    </source>
</reference>
<dbReference type="KEGG" id="wna:KA717_02675"/>
<gene>
    <name evidence="2" type="ORF">KA717_02675</name>
</gene>
<feature type="chain" id="PRO_5037340369" description="Lipoprotein" evidence="1">
    <location>
        <begin position="33"/>
        <end position="150"/>
    </location>
</feature>
<dbReference type="EMBL" id="CP073041">
    <property type="protein sequence ID" value="UXE61856.1"/>
    <property type="molecule type" value="Genomic_DNA"/>
</dbReference>
<dbReference type="AlphaFoldDB" id="A0A977PW94"/>
<organism evidence="2">
    <name type="scientific">Woronichinia naegeliana WA131</name>
    <dbReference type="NCBI Taxonomy" id="2824559"/>
    <lineage>
        <taxon>Bacteria</taxon>
        <taxon>Bacillati</taxon>
        <taxon>Cyanobacteriota</taxon>
        <taxon>Cyanophyceae</taxon>
        <taxon>Synechococcales</taxon>
        <taxon>Coelosphaeriaceae</taxon>
        <taxon>Woronichinia</taxon>
    </lineage>
</organism>